<evidence type="ECO:0000313" key="3">
    <source>
        <dbReference type="Proteomes" id="UP000613266"/>
    </source>
</evidence>
<keyword evidence="3" id="KW-1185">Reference proteome</keyword>
<dbReference type="EMBL" id="JAEDAK010000006">
    <property type="protein sequence ID" value="MBH9577310.1"/>
    <property type="molecule type" value="Genomic_DNA"/>
</dbReference>
<evidence type="ECO:0000256" key="1">
    <source>
        <dbReference type="SAM" id="Phobius"/>
    </source>
</evidence>
<dbReference type="AlphaFoldDB" id="A0A931NI85"/>
<sequence>MSTQTLQQLLRESAQALAQRRPSPEQDAAVLRQLTRQLRAQPEAQFVGGGTLAAPLRWLAGSGALLTLLALLFALSLLRLEPVKPAPISSGYLPLVSPEEWSQARADGDTVWIVPTEMPRERLALLGLPYDPARAGDNVRAEVMVHRSGQVLAVRFVQ</sequence>
<comment type="caution">
    <text evidence="2">The sequence shown here is derived from an EMBL/GenBank/DDBJ whole genome shotgun (WGS) entry which is preliminary data.</text>
</comment>
<organism evidence="2 3">
    <name type="scientific">Inhella proteolytica</name>
    <dbReference type="NCBI Taxonomy" id="2795029"/>
    <lineage>
        <taxon>Bacteria</taxon>
        <taxon>Pseudomonadati</taxon>
        <taxon>Pseudomonadota</taxon>
        <taxon>Betaproteobacteria</taxon>
        <taxon>Burkholderiales</taxon>
        <taxon>Sphaerotilaceae</taxon>
        <taxon>Inhella</taxon>
    </lineage>
</organism>
<gene>
    <name evidence="2" type="ORF">I7X39_10410</name>
</gene>
<reference evidence="2" key="1">
    <citation type="submission" date="2020-12" db="EMBL/GenBank/DDBJ databases">
        <title>The genome sequence of Inhella sp. 1Y17.</title>
        <authorList>
            <person name="Liu Y."/>
        </authorList>
    </citation>
    <scope>NUCLEOTIDE SEQUENCE</scope>
    <source>
        <strain evidence="2">1Y17</strain>
    </source>
</reference>
<keyword evidence="1" id="KW-1133">Transmembrane helix</keyword>
<accession>A0A931NI85</accession>
<keyword evidence="1" id="KW-0472">Membrane</keyword>
<name>A0A931NI85_9BURK</name>
<feature type="transmembrane region" description="Helical" evidence="1">
    <location>
        <begin position="58"/>
        <end position="78"/>
    </location>
</feature>
<evidence type="ECO:0000313" key="2">
    <source>
        <dbReference type="EMBL" id="MBH9577310.1"/>
    </source>
</evidence>
<dbReference type="Proteomes" id="UP000613266">
    <property type="component" value="Unassembled WGS sequence"/>
</dbReference>
<proteinExistence type="predicted"/>
<protein>
    <submittedName>
        <fullName evidence="2">Uncharacterized protein</fullName>
    </submittedName>
</protein>
<keyword evidence="1" id="KW-0812">Transmembrane</keyword>
<dbReference type="RefSeq" id="WP_198111085.1">
    <property type="nucleotide sequence ID" value="NZ_JAEDAK010000006.1"/>
</dbReference>